<keyword evidence="6" id="KW-1185">Reference proteome</keyword>
<dbReference type="SMART" id="SM00862">
    <property type="entry name" value="Trans_reg_C"/>
    <property type="match status" value="1"/>
</dbReference>
<keyword evidence="3" id="KW-0472">Membrane</keyword>
<evidence type="ECO:0000256" key="1">
    <source>
        <dbReference type="ARBA" id="ARBA00023125"/>
    </source>
</evidence>
<evidence type="ECO:0000259" key="4">
    <source>
        <dbReference type="PROSITE" id="PS51755"/>
    </source>
</evidence>
<evidence type="ECO:0000313" key="5">
    <source>
        <dbReference type="EMBL" id="MBW0145394.1"/>
    </source>
</evidence>
<dbReference type="PROSITE" id="PS51755">
    <property type="entry name" value="OMPR_PHOB"/>
    <property type="match status" value="1"/>
</dbReference>
<proteinExistence type="predicted"/>
<dbReference type="CDD" id="cd00383">
    <property type="entry name" value="trans_reg_C"/>
    <property type="match status" value="1"/>
</dbReference>
<name>A0ABS6V741_9SPHN</name>
<dbReference type="InterPro" id="IPR001867">
    <property type="entry name" value="OmpR/PhoB-type_DNA-bd"/>
</dbReference>
<comment type="caution">
    <text evidence="5">The sequence shown here is derived from an EMBL/GenBank/DDBJ whole genome shotgun (WGS) entry which is preliminary data.</text>
</comment>
<keyword evidence="3" id="KW-1133">Transmembrane helix</keyword>
<dbReference type="Pfam" id="PF00486">
    <property type="entry name" value="Trans_reg_C"/>
    <property type="match status" value="1"/>
</dbReference>
<protein>
    <submittedName>
        <fullName evidence="5">Winged helix-turn-helix domain-containing protein</fullName>
    </submittedName>
</protein>
<evidence type="ECO:0000256" key="2">
    <source>
        <dbReference type="PROSITE-ProRule" id="PRU01091"/>
    </source>
</evidence>
<evidence type="ECO:0000256" key="3">
    <source>
        <dbReference type="SAM" id="Phobius"/>
    </source>
</evidence>
<dbReference type="Proteomes" id="UP000698028">
    <property type="component" value="Unassembled WGS sequence"/>
</dbReference>
<feature type="domain" description="OmpR/PhoB-type" evidence="4">
    <location>
        <begin position="12"/>
        <end position="111"/>
    </location>
</feature>
<keyword evidence="3" id="KW-0812">Transmembrane</keyword>
<evidence type="ECO:0000313" key="6">
    <source>
        <dbReference type="Proteomes" id="UP000698028"/>
    </source>
</evidence>
<dbReference type="RefSeq" id="WP_218633301.1">
    <property type="nucleotide sequence ID" value="NZ_JAHVAH010000001.1"/>
</dbReference>
<gene>
    <name evidence="5" type="ORF">KTQ36_08815</name>
</gene>
<feature type="DNA-binding region" description="OmpR/PhoB-type" evidence="2">
    <location>
        <begin position="12"/>
        <end position="111"/>
    </location>
</feature>
<dbReference type="EMBL" id="JAHVAH010000001">
    <property type="protein sequence ID" value="MBW0145394.1"/>
    <property type="molecule type" value="Genomic_DNA"/>
</dbReference>
<keyword evidence="1 2" id="KW-0238">DNA-binding</keyword>
<feature type="transmembrane region" description="Helical" evidence="3">
    <location>
        <begin position="126"/>
        <end position="149"/>
    </location>
</feature>
<sequence>MDGITAIDLAHESAFDAGSVRIDPAHRKIVVEGRGEAILEPKIMQVLVALARHPGRIFSRDDLIEACWDGVIVGDDAINRVISQIRKKLREVGADDVSVQTVTKVGYQLDIQPSENVRPEGRTRTLIVAGIALLILFVTAGWMTGWFGANGDREVSISPTPVTILPVETATPEDDALAAGLRSTLSANLNSTGRVRVPALESAADLERFGLGPREIGERLAQRYVIQLALDVDGGQVEARMRKHGIEEGRVVSERTIRRPFGNLELLQSDLAQAIVETIPVATVGDSKTSRVRNALSGEDEARLLMAIGRMRTGTYDGLSSAENLLRQLASRHPENGAVLAMLSITISELLAIDPDRPAGKFYDKEALALARRARELAPDLADAHFAEPVARGPVVRCCRMSSGLPSLTP</sequence>
<organism evidence="5 6">
    <name type="scientific">Sphingomicrobium clamense</name>
    <dbReference type="NCBI Taxonomy" id="2851013"/>
    <lineage>
        <taxon>Bacteria</taxon>
        <taxon>Pseudomonadati</taxon>
        <taxon>Pseudomonadota</taxon>
        <taxon>Alphaproteobacteria</taxon>
        <taxon>Sphingomonadales</taxon>
        <taxon>Sphingomonadaceae</taxon>
        <taxon>Sphingomicrobium</taxon>
    </lineage>
</organism>
<accession>A0ABS6V741</accession>
<reference evidence="5 6" key="1">
    <citation type="submission" date="2021-07" db="EMBL/GenBank/DDBJ databases">
        <title>The draft genome sequence of Sphingomicrobium sp. B8.</title>
        <authorList>
            <person name="Mu L."/>
        </authorList>
    </citation>
    <scope>NUCLEOTIDE SEQUENCE [LARGE SCALE GENOMIC DNA]</scope>
    <source>
        <strain evidence="5 6">B8</strain>
    </source>
</reference>